<dbReference type="GO" id="GO:0018818">
    <property type="term" value="F:acetylene hydratase activity"/>
    <property type="evidence" value="ECO:0007669"/>
    <property type="project" value="InterPro"/>
</dbReference>
<dbReference type="PROSITE" id="PS51669">
    <property type="entry name" value="4FE4S_MOW_BIS_MGD"/>
    <property type="match status" value="1"/>
</dbReference>
<evidence type="ECO:0008006" key="10">
    <source>
        <dbReference type="Google" id="ProtNLM"/>
    </source>
</evidence>
<dbReference type="Gene3D" id="3.30.200.210">
    <property type="match status" value="1"/>
</dbReference>
<feature type="domain" description="2Fe-2S ferredoxin-type" evidence="5">
    <location>
        <begin position="1056"/>
        <end position="1137"/>
    </location>
</feature>
<dbReference type="InterPro" id="IPR039261">
    <property type="entry name" value="FNR_nucleotide-bd"/>
</dbReference>
<dbReference type="EMBL" id="RJTH01000006">
    <property type="protein sequence ID" value="RUM24154.1"/>
    <property type="molecule type" value="Genomic_DNA"/>
</dbReference>
<dbReference type="OrthoDB" id="9810782at2"/>
<dbReference type="Gene3D" id="3.40.50.740">
    <property type="match status" value="1"/>
</dbReference>
<dbReference type="PRINTS" id="PR00406">
    <property type="entry name" value="CYTB5RDTASE"/>
</dbReference>
<dbReference type="InterPro" id="IPR009010">
    <property type="entry name" value="Asp_de-COase-like_dom_sf"/>
</dbReference>
<dbReference type="Pfam" id="PF00111">
    <property type="entry name" value="Fer2"/>
    <property type="match status" value="1"/>
</dbReference>
<dbReference type="InterPro" id="IPR006656">
    <property type="entry name" value="Mopterin_OxRdtase"/>
</dbReference>
<feature type="domain" description="FAD-binding FR-type" evidence="6">
    <location>
        <begin position="792"/>
        <end position="909"/>
    </location>
</feature>
<dbReference type="Proteomes" id="UP000278823">
    <property type="component" value="Unassembled WGS sequence"/>
</dbReference>
<dbReference type="InterPro" id="IPR001433">
    <property type="entry name" value="OxRdtase_FAD/NAD-bd"/>
</dbReference>
<dbReference type="SUPFAM" id="SSF63380">
    <property type="entry name" value="Riboflavin synthase domain-like"/>
    <property type="match status" value="1"/>
</dbReference>
<evidence type="ECO:0000256" key="2">
    <source>
        <dbReference type="ARBA" id="ARBA00022723"/>
    </source>
</evidence>
<sequence length="1137" mass="125175">MAMTEQIAGWCALCKSRCGATFTVSDGKLIGAGPLPEHPTGKSLCVKGKAAPEILYSPDRLLYPQRRTKPKTGGDPGWVRITWEEAYREIGERLRDIRHRHGPEALSFATTTPSGTSISDGDDWIDRLIRLTTPNWICSQEVCNWHRDSTHQLTVGTSVPYPDWARTDLVVLWGFNPSSVWLDQATQVAAARARGAKVLVVDPRRFGFAIGADHWLRVRPGSDGILMLGMIRHILETEQYDKAFIQRWSNGAFLVRKDTGRFLRGRDIDADAPPDSYVVSSEAGLQFVTKNDEADGEKLLGANLASSIVVDGRNGAIECRTSFEHFRAAACARTLEGVSAATWVPVEDIIAAANTLGQSKSAAYYTWTGLCQHATATQTDRALASLMSLKGCYDTPGGNVLLPSQPVNKIHGDHLLDPELLRKTVGIDERPLGPPGVGRVVAHDFYSAVLDSKPYKVRALVDFGLNLAVSHGDSSRGRDALAALDFYVHCDIFENPSSRFADILLPVNTFYERDAMRVGFTSGLAAEEHIQYRPKLVEPAGETRSDAEIAFAIADELGLREQFFGGSIDAGRQYILQPLGIDLEELKKTPGGIRRPLEQRYRKYAEVADGSVTGFKTETGLVELYSEVLARENDPPVPDFLESDLPGNEEYPFALTTAKTVYYCHSQHRNIPSLRKREPDPSVFLAPETADELLLEEGDWANVVTAKGWITMRVKHDKSLHPRVVRASYGWWQANREMSLPGYDPFTNGGSNYNMLLDSTRLDRVSGSSPHRSLSCNVVAVNPRPKHLHGWRGFRDMQVVRTQRVADEVTAIWIQASDGGVLPDYQPGQHITVQTDDPNSGEQLIRCYSLVGSAVEEGRKTYQIAVRFVPRPHNRPDLPDGRMSSVMNRHLSVDHKIQVQAPSGRFVIPAESARPIVLVAGGIGITPMICYLETIATLAQQPRVHLVYANRSRETEAFADRLTELKARIPSLTITRVWEAGEGELPYGVRVGFASVTDILVDDLKEAPEVFFCGPPPMTAALRKALIEAGDSSELVLEEAFTAVQGDVSKLPEGPFKITFAKSDKTVIWKRENGSLLELAEAQGIKITNGCRAGQCESCEVRILGGECTHRIEVNHDGGETCLACQAVPTADLLIDA</sequence>
<evidence type="ECO:0000259" key="6">
    <source>
        <dbReference type="PROSITE" id="PS51384"/>
    </source>
</evidence>
<keyword evidence="9" id="KW-1185">Reference proteome</keyword>
<reference evidence="9" key="1">
    <citation type="submission" date="2018-11" db="EMBL/GenBank/DDBJ databases">
        <title>Rhizobium chutanense sp. nov., isolated from root nodules of Phaseolus vulgaris in China.</title>
        <authorList>
            <person name="Huo Y."/>
        </authorList>
    </citation>
    <scope>NUCLEOTIDE SEQUENCE [LARGE SCALE GENOMIC DNA]</scope>
    <source>
        <strain evidence="9">CCBAU 65647</strain>
    </source>
</reference>
<dbReference type="SUPFAM" id="SSF52343">
    <property type="entry name" value="Ferredoxin reductase-like, C-terminal NADP-linked domain"/>
    <property type="match status" value="1"/>
</dbReference>
<evidence type="ECO:0000313" key="9">
    <source>
        <dbReference type="Proteomes" id="UP000278823"/>
    </source>
</evidence>
<dbReference type="InterPro" id="IPR006963">
    <property type="entry name" value="Mopterin_OxRdtase_4Fe-4S_dom"/>
</dbReference>
<dbReference type="PROSITE" id="PS51384">
    <property type="entry name" value="FAD_FR"/>
    <property type="match status" value="1"/>
</dbReference>
<dbReference type="Pfam" id="PF01568">
    <property type="entry name" value="Molydop_binding"/>
    <property type="match status" value="1"/>
</dbReference>
<dbReference type="GO" id="GO:0051536">
    <property type="term" value="F:iron-sulfur cluster binding"/>
    <property type="evidence" value="ECO:0007669"/>
    <property type="project" value="UniProtKB-KW"/>
</dbReference>
<evidence type="ECO:0000256" key="4">
    <source>
        <dbReference type="ARBA" id="ARBA00023014"/>
    </source>
</evidence>
<dbReference type="InterPro" id="IPR037949">
    <property type="entry name" value="MopB_CT_Acetylene-hydratase"/>
</dbReference>
<evidence type="ECO:0000259" key="5">
    <source>
        <dbReference type="PROSITE" id="PS51085"/>
    </source>
</evidence>
<evidence type="ECO:0000256" key="3">
    <source>
        <dbReference type="ARBA" id="ARBA00023004"/>
    </source>
</evidence>
<dbReference type="InterPro" id="IPR050612">
    <property type="entry name" value="Prok_Mopterin_Oxidored"/>
</dbReference>
<name>A0A3S0QUI0_9HYPH</name>
<evidence type="ECO:0000259" key="7">
    <source>
        <dbReference type="PROSITE" id="PS51669"/>
    </source>
</evidence>
<dbReference type="InterPro" id="IPR001709">
    <property type="entry name" value="Flavoprot_Pyr_Nucl_cyt_Rdtase"/>
</dbReference>
<dbReference type="SUPFAM" id="SSF54292">
    <property type="entry name" value="2Fe-2S ferredoxin-like"/>
    <property type="match status" value="1"/>
</dbReference>
<dbReference type="SUPFAM" id="SSF50692">
    <property type="entry name" value="ADC-like"/>
    <property type="match status" value="1"/>
</dbReference>
<dbReference type="SUPFAM" id="SSF53706">
    <property type="entry name" value="Formate dehydrogenase/DMSO reductase, domains 1-3"/>
    <property type="match status" value="1"/>
</dbReference>
<dbReference type="SMART" id="SM00926">
    <property type="entry name" value="Molybdop_Fe4S4"/>
    <property type="match status" value="1"/>
</dbReference>
<dbReference type="InterPro" id="IPR006657">
    <property type="entry name" value="MoPterin_dinucl-bd_dom"/>
</dbReference>
<dbReference type="GO" id="GO:0046872">
    <property type="term" value="F:metal ion binding"/>
    <property type="evidence" value="ECO:0007669"/>
    <property type="project" value="UniProtKB-KW"/>
</dbReference>
<accession>A0A3S0QUI0</accession>
<proteinExistence type="inferred from homology"/>
<comment type="caution">
    <text evidence="8">The sequence shown here is derived from an EMBL/GenBank/DDBJ whole genome shotgun (WGS) entry which is preliminary data.</text>
</comment>
<dbReference type="CDD" id="cd00207">
    <property type="entry name" value="fer2"/>
    <property type="match status" value="1"/>
</dbReference>
<dbReference type="AlphaFoldDB" id="A0A3S0QUI0"/>
<keyword evidence="3" id="KW-0408">Iron</keyword>
<dbReference type="PRINTS" id="PR00371">
    <property type="entry name" value="FPNCR"/>
</dbReference>
<dbReference type="PANTHER" id="PTHR43742">
    <property type="entry name" value="TRIMETHYLAMINE-N-OXIDE REDUCTASE"/>
    <property type="match status" value="1"/>
</dbReference>
<dbReference type="Pfam" id="PF00384">
    <property type="entry name" value="Molybdopterin"/>
    <property type="match status" value="1"/>
</dbReference>
<dbReference type="InterPro" id="IPR001041">
    <property type="entry name" value="2Fe-2S_ferredoxin-type"/>
</dbReference>
<feature type="domain" description="4Fe-4S Mo/W bis-MGD-type" evidence="7">
    <location>
        <begin position="4"/>
        <end position="59"/>
    </location>
</feature>
<keyword evidence="4" id="KW-0411">Iron-sulfur</keyword>
<dbReference type="Pfam" id="PF04879">
    <property type="entry name" value="Molybdop_Fe4S4"/>
    <property type="match status" value="1"/>
</dbReference>
<dbReference type="Gene3D" id="3.40.228.10">
    <property type="entry name" value="Dimethylsulfoxide Reductase, domain 2"/>
    <property type="match status" value="1"/>
</dbReference>
<evidence type="ECO:0000313" key="8">
    <source>
        <dbReference type="EMBL" id="RUM24154.1"/>
    </source>
</evidence>
<evidence type="ECO:0000256" key="1">
    <source>
        <dbReference type="ARBA" id="ARBA00010312"/>
    </source>
</evidence>
<dbReference type="InterPro" id="IPR017927">
    <property type="entry name" value="FAD-bd_FR_type"/>
</dbReference>
<dbReference type="Gene3D" id="3.40.50.80">
    <property type="entry name" value="Nucleotide-binding domain of ferredoxin-NADP reductase (FNR) module"/>
    <property type="match status" value="1"/>
</dbReference>
<dbReference type="InterPro" id="IPR036010">
    <property type="entry name" value="2Fe-2S_ferredoxin-like_sf"/>
</dbReference>
<dbReference type="Gene3D" id="2.40.30.10">
    <property type="entry name" value="Translation factors"/>
    <property type="match status" value="1"/>
</dbReference>
<protein>
    <recommendedName>
        <fullName evidence="10">2Fe-2S iron-sulfur cluster binding domain-containing protein</fullName>
    </recommendedName>
</protein>
<dbReference type="GO" id="GO:0043546">
    <property type="term" value="F:molybdopterin cofactor binding"/>
    <property type="evidence" value="ECO:0007669"/>
    <property type="project" value="InterPro"/>
</dbReference>
<dbReference type="CDD" id="cd02781">
    <property type="entry name" value="MopB_CT_Acetylene-hydratase"/>
    <property type="match status" value="1"/>
</dbReference>
<gene>
    <name evidence="8" type="ORF">EFQ99_19635</name>
</gene>
<dbReference type="InterPro" id="IPR012675">
    <property type="entry name" value="Beta-grasp_dom_sf"/>
</dbReference>
<dbReference type="PROSITE" id="PS51085">
    <property type="entry name" value="2FE2S_FER_2"/>
    <property type="match status" value="1"/>
</dbReference>
<dbReference type="Pfam" id="PF00175">
    <property type="entry name" value="NAD_binding_1"/>
    <property type="match status" value="1"/>
</dbReference>
<dbReference type="InterPro" id="IPR017938">
    <property type="entry name" value="Riboflavin_synthase-like_b-brl"/>
</dbReference>
<comment type="similarity">
    <text evidence="1">Belongs to the prokaryotic molybdopterin-containing oxidoreductase family.</text>
</comment>
<organism evidence="8 9">
    <name type="scientific">Rhizobium vallis</name>
    <dbReference type="NCBI Taxonomy" id="634290"/>
    <lineage>
        <taxon>Bacteria</taxon>
        <taxon>Pseudomonadati</taxon>
        <taxon>Pseudomonadota</taxon>
        <taxon>Alphaproteobacteria</taxon>
        <taxon>Hyphomicrobiales</taxon>
        <taxon>Rhizobiaceae</taxon>
        <taxon>Rhizobium/Agrobacterium group</taxon>
        <taxon>Rhizobium</taxon>
    </lineage>
</organism>
<dbReference type="GO" id="GO:0016491">
    <property type="term" value="F:oxidoreductase activity"/>
    <property type="evidence" value="ECO:0007669"/>
    <property type="project" value="InterPro"/>
</dbReference>
<keyword evidence="2" id="KW-0479">Metal-binding</keyword>
<dbReference type="PANTHER" id="PTHR43742:SF6">
    <property type="entry name" value="OXIDOREDUCTASE YYAE-RELATED"/>
    <property type="match status" value="1"/>
</dbReference>
<dbReference type="Gene3D" id="3.10.20.30">
    <property type="match status" value="1"/>
</dbReference>
<dbReference type="Gene3D" id="2.40.40.20">
    <property type="match status" value="1"/>
</dbReference>